<evidence type="ECO:0000313" key="3">
    <source>
        <dbReference type="EMBL" id="CAF3454002.1"/>
    </source>
</evidence>
<dbReference type="Proteomes" id="UP000663865">
    <property type="component" value="Unassembled WGS sequence"/>
</dbReference>
<keyword evidence="2" id="KW-0812">Transmembrane</keyword>
<accession>A0A818DW28</accession>
<protein>
    <submittedName>
        <fullName evidence="3">Uncharacterized protein</fullName>
    </submittedName>
</protein>
<reference evidence="3" key="1">
    <citation type="submission" date="2021-02" db="EMBL/GenBank/DDBJ databases">
        <authorList>
            <person name="Nowell W R."/>
        </authorList>
    </citation>
    <scope>NUCLEOTIDE SEQUENCE</scope>
</reference>
<feature type="compositionally biased region" description="Basic and acidic residues" evidence="1">
    <location>
        <begin position="153"/>
        <end position="181"/>
    </location>
</feature>
<gene>
    <name evidence="3" type="ORF">KIK155_LOCUS12591</name>
</gene>
<evidence type="ECO:0000256" key="1">
    <source>
        <dbReference type="SAM" id="MobiDB-lite"/>
    </source>
</evidence>
<evidence type="ECO:0000256" key="2">
    <source>
        <dbReference type="SAM" id="Phobius"/>
    </source>
</evidence>
<sequence>MDNAEISEDIHFRYLILHALIEAGVVGEPIRGSPTWRGLKAALDNHYSMAQDGPSSCMECMKNKPSKLATMKKPSQSLIALKWNVITTNVLYSFTTNVCAISATINDEKQFVIVTRCASGIGLMHQDSVMTVRVSGGSEISLSCDPEAYESDPDQKQRDDVTTEKSVETHPEESVETHPEESFEGGSDHIITPQPNVAGLTIFALIMICMIIAAVYLKVRLSRLERAMAGRIEPPSVSLNTTARAVENRYNEDLSVNCDA</sequence>
<evidence type="ECO:0000313" key="4">
    <source>
        <dbReference type="Proteomes" id="UP000663865"/>
    </source>
</evidence>
<comment type="caution">
    <text evidence="3">The sequence shown here is derived from an EMBL/GenBank/DDBJ whole genome shotgun (WGS) entry which is preliminary data.</text>
</comment>
<name>A0A818DW28_9BILA</name>
<feature type="region of interest" description="Disordered" evidence="1">
    <location>
        <begin position="143"/>
        <end position="190"/>
    </location>
</feature>
<dbReference type="AlphaFoldDB" id="A0A818DW28"/>
<feature type="transmembrane region" description="Helical" evidence="2">
    <location>
        <begin position="197"/>
        <end position="217"/>
    </location>
</feature>
<organism evidence="3 4">
    <name type="scientific">Rotaria socialis</name>
    <dbReference type="NCBI Taxonomy" id="392032"/>
    <lineage>
        <taxon>Eukaryota</taxon>
        <taxon>Metazoa</taxon>
        <taxon>Spiralia</taxon>
        <taxon>Gnathifera</taxon>
        <taxon>Rotifera</taxon>
        <taxon>Eurotatoria</taxon>
        <taxon>Bdelloidea</taxon>
        <taxon>Philodinida</taxon>
        <taxon>Philodinidae</taxon>
        <taxon>Rotaria</taxon>
    </lineage>
</organism>
<proteinExistence type="predicted"/>
<dbReference type="EMBL" id="CAJNYV010002083">
    <property type="protein sequence ID" value="CAF3454002.1"/>
    <property type="molecule type" value="Genomic_DNA"/>
</dbReference>
<keyword evidence="2" id="KW-0472">Membrane</keyword>
<keyword evidence="2" id="KW-1133">Transmembrane helix</keyword>